<accession>A0A2P5VQB5</accession>
<protein>
    <recommendedName>
        <fullName evidence="4">SHSP domain-containing protein</fullName>
    </recommendedName>
</protein>
<evidence type="ECO:0000256" key="3">
    <source>
        <dbReference type="RuleBase" id="RU003616"/>
    </source>
</evidence>
<gene>
    <name evidence="5" type="ORF">GOBAR_AA39698</name>
</gene>
<dbReference type="InterPro" id="IPR008978">
    <property type="entry name" value="HSP20-like_chaperone"/>
</dbReference>
<evidence type="ECO:0000313" key="6">
    <source>
        <dbReference type="Proteomes" id="UP000239757"/>
    </source>
</evidence>
<dbReference type="OrthoDB" id="1431247at2759"/>
<dbReference type="InterPro" id="IPR002068">
    <property type="entry name" value="A-crystallin/Hsp20_dom"/>
</dbReference>
<proteinExistence type="inferred from homology"/>
<dbReference type="InterPro" id="IPR031107">
    <property type="entry name" value="Small_HSP"/>
</dbReference>
<dbReference type="PROSITE" id="PS01031">
    <property type="entry name" value="SHSP"/>
    <property type="match status" value="1"/>
</dbReference>
<dbReference type="SUPFAM" id="SSF49764">
    <property type="entry name" value="HSP20-like chaperones"/>
    <property type="match status" value="1"/>
</dbReference>
<comment type="similarity">
    <text evidence="2 3">Belongs to the small heat shock protein (HSP20) family.</text>
</comment>
<sequence>MADGILGHPFRRLFWSPPIFREWSGSPALMDWLESPVPTSSSLTSQQYPPPKSKSKLRFVVWVGEFVYIGYNKEDIKVQIQDGNIMHIKGEGIKEESHTKDSVWHVAERGSGKAEFSREIELPENVKIEQIKAQVENGVLTIVAPKDSTPKPSKVRNVNITSKL</sequence>
<evidence type="ECO:0000256" key="1">
    <source>
        <dbReference type="ARBA" id="ARBA00023016"/>
    </source>
</evidence>
<dbReference type="Proteomes" id="UP000239757">
    <property type="component" value="Unassembled WGS sequence"/>
</dbReference>
<dbReference type="EMBL" id="KZ671544">
    <property type="protein sequence ID" value="PPR81013.1"/>
    <property type="molecule type" value="Genomic_DNA"/>
</dbReference>
<evidence type="ECO:0000313" key="5">
    <source>
        <dbReference type="EMBL" id="PPR81013.1"/>
    </source>
</evidence>
<feature type="domain" description="SHSP" evidence="4">
    <location>
        <begin position="39"/>
        <end position="161"/>
    </location>
</feature>
<dbReference type="PANTHER" id="PTHR11527">
    <property type="entry name" value="HEAT-SHOCK PROTEIN 20 FAMILY MEMBER"/>
    <property type="match status" value="1"/>
</dbReference>
<name>A0A2P5VQB5_GOSBA</name>
<keyword evidence="1" id="KW-0346">Stress response</keyword>
<dbReference type="Pfam" id="PF00011">
    <property type="entry name" value="HSP20"/>
    <property type="match status" value="1"/>
</dbReference>
<evidence type="ECO:0000256" key="2">
    <source>
        <dbReference type="PROSITE-ProRule" id="PRU00285"/>
    </source>
</evidence>
<dbReference type="Gene3D" id="2.60.40.790">
    <property type="match status" value="1"/>
</dbReference>
<dbReference type="AlphaFoldDB" id="A0A2P5VQB5"/>
<organism evidence="5 6">
    <name type="scientific">Gossypium barbadense</name>
    <name type="common">Sea Island cotton</name>
    <name type="synonym">Hibiscus barbadensis</name>
    <dbReference type="NCBI Taxonomy" id="3634"/>
    <lineage>
        <taxon>Eukaryota</taxon>
        <taxon>Viridiplantae</taxon>
        <taxon>Streptophyta</taxon>
        <taxon>Embryophyta</taxon>
        <taxon>Tracheophyta</taxon>
        <taxon>Spermatophyta</taxon>
        <taxon>Magnoliopsida</taxon>
        <taxon>eudicotyledons</taxon>
        <taxon>Gunneridae</taxon>
        <taxon>Pentapetalae</taxon>
        <taxon>rosids</taxon>
        <taxon>malvids</taxon>
        <taxon>Malvales</taxon>
        <taxon>Malvaceae</taxon>
        <taxon>Malvoideae</taxon>
        <taxon>Gossypium</taxon>
    </lineage>
</organism>
<reference evidence="5 6" key="1">
    <citation type="submission" date="2015-01" db="EMBL/GenBank/DDBJ databases">
        <title>Genome of allotetraploid Gossypium barbadense reveals genomic plasticity and fiber elongation in cotton evolution.</title>
        <authorList>
            <person name="Chen X."/>
            <person name="Liu X."/>
            <person name="Zhao B."/>
            <person name="Zheng H."/>
            <person name="Hu Y."/>
            <person name="Lu G."/>
            <person name="Yang C."/>
            <person name="Chen J."/>
            <person name="Shan C."/>
            <person name="Zhang L."/>
            <person name="Zhou Y."/>
            <person name="Wang L."/>
            <person name="Guo W."/>
            <person name="Bai Y."/>
            <person name="Ruan J."/>
            <person name="Shangguan X."/>
            <person name="Mao Y."/>
            <person name="Jiang J."/>
            <person name="Zhu Y."/>
            <person name="Lei J."/>
            <person name="Kang H."/>
            <person name="Chen S."/>
            <person name="He X."/>
            <person name="Wang R."/>
            <person name="Wang Y."/>
            <person name="Chen J."/>
            <person name="Wang L."/>
            <person name="Yu S."/>
            <person name="Wang B."/>
            <person name="Wei J."/>
            <person name="Song S."/>
            <person name="Lu X."/>
            <person name="Gao Z."/>
            <person name="Gu W."/>
            <person name="Deng X."/>
            <person name="Ma D."/>
            <person name="Wang S."/>
            <person name="Liang W."/>
            <person name="Fang L."/>
            <person name="Cai C."/>
            <person name="Zhu X."/>
            <person name="Zhou B."/>
            <person name="Zhang Y."/>
            <person name="Chen Z."/>
            <person name="Xu S."/>
            <person name="Zhu R."/>
            <person name="Wang S."/>
            <person name="Zhang T."/>
            <person name="Zhao G."/>
        </authorList>
    </citation>
    <scope>NUCLEOTIDE SEQUENCE [LARGE SCALE GENOMIC DNA]</scope>
    <source>
        <strain evidence="6">cv. Xinhai21</strain>
        <tissue evidence="5">Leaf</tissue>
    </source>
</reference>
<evidence type="ECO:0000259" key="4">
    <source>
        <dbReference type="PROSITE" id="PS01031"/>
    </source>
</evidence>